<dbReference type="AlphaFoldDB" id="A0A023UJT1"/>
<accession>A0A023UJT1</accession>
<reference evidence="1" key="1">
    <citation type="journal article" date="2014" name="BMC Microbiol.">
        <title>Detection and genetic analysis of the enteroaggregative Escherichia coli heat-stable enterotoxin (EAST1) gene in clinical isolates of enteropathogenic Escherichia coli (EPEC) strains.</title>
        <authorList>
            <person name="Silva L.E.P."/>
            <person name="Scaletsky I.C.A."/>
        </authorList>
    </citation>
    <scope>NUCLEOTIDE SEQUENCE</scope>
    <source>
        <strain evidence="1">EPEC A16</strain>
    </source>
</reference>
<evidence type="ECO:0000313" key="1">
    <source>
        <dbReference type="EMBL" id="AHY03744.1"/>
    </source>
</evidence>
<proteinExistence type="predicted"/>
<sequence length="38" mass="4025">MLSTQYIRRPASSYASCICCATACASCHGRNTKPSLAT</sequence>
<dbReference type="NCBIfam" id="NF033646">
    <property type="entry name" value="toxin_EAST1"/>
    <property type="match status" value="1"/>
</dbReference>
<dbReference type="Pfam" id="PF08090">
    <property type="entry name" value="Enterotoxin_HS1"/>
    <property type="match status" value="1"/>
</dbReference>
<name>A0A023UJT1_ECOLX</name>
<dbReference type="InterPro" id="IPR012557">
    <property type="entry name" value="Heat-stable_enterotox_EAST1"/>
</dbReference>
<protein>
    <submittedName>
        <fullName evidence="1">EAST1v5</fullName>
    </submittedName>
</protein>
<dbReference type="EMBL" id="KJ747188">
    <property type="protein sequence ID" value="AHY03744.1"/>
    <property type="molecule type" value="Genomic_DNA"/>
</dbReference>
<organism evidence="1">
    <name type="scientific">Escherichia coli</name>
    <dbReference type="NCBI Taxonomy" id="562"/>
    <lineage>
        <taxon>Bacteria</taxon>
        <taxon>Pseudomonadati</taxon>
        <taxon>Pseudomonadota</taxon>
        <taxon>Gammaproteobacteria</taxon>
        <taxon>Enterobacterales</taxon>
        <taxon>Enterobacteriaceae</taxon>
        <taxon>Escherichia</taxon>
    </lineage>
</organism>